<sequence>MLFHVHAIELLSEVFTFRPKVLIEQIKEVLMGNAAFVAVVKNLDYVHTLASNQLIYFHYECNLIILPSSLVVSAVSERRRTENTNLPFRRSNSIFNKK</sequence>
<protein>
    <submittedName>
        <fullName evidence="1">Uncharacterized protein</fullName>
    </submittedName>
</protein>
<dbReference type="Proteomes" id="UP001295462">
    <property type="component" value="Unassembled WGS sequence"/>
</dbReference>
<name>A0AAU9QMR2_9VIBR</name>
<dbReference type="EMBL" id="CAKMUD010000082">
    <property type="protein sequence ID" value="CAH1594630.1"/>
    <property type="molecule type" value="Genomic_DNA"/>
</dbReference>
<accession>A0AAU9QMR2</accession>
<comment type="caution">
    <text evidence="1">The sequence shown here is derived from an EMBL/GenBank/DDBJ whole genome shotgun (WGS) entry which is preliminary data.</text>
</comment>
<reference evidence="1" key="1">
    <citation type="submission" date="2022-01" db="EMBL/GenBank/DDBJ databases">
        <authorList>
            <person name="Lagorce A."/>
        </authorList>
    </citation>
    <scope>NUCLEOTIDE SEQUENCE</scope>
    <source>
        <strain evidence="1">Th15_F1_A12</strain>
    </source>
</reference>
<proteinExistence type="predicted"/>
<evidence type="ECO:0000313" key="2">
    <source>
        <dbReference type="Proteomes" id="UP001295462"/>
    </source>
</evidence>
<gene>
    <name evidence="1" type="ORF">THF1A12_290032</name>
</gene>
<evidence type="ECO:0000313" key="1">
    <source>
        <dbReference type="EMBL" id="CAH1594630.1"/>
    </source>
</evidence>
<organism evidence="1 2">
    <name type="scientific">Vibrio jasicida</name>
    <dbReference type="NCBI Taxonomy" id="766224"/>
    <lineage>
        <taxon>Bacteria</taxon>
        <taxon>Pseudomonadati</taxon>
        <taxon>Pseudomonadota</taxon>
        <taxon>Gammaproteobacteria</taxon>
        <taxon>Vibrionales</taxon>
        <taxon>Vibrionaceae</taxon>
        <taxon>Vibrio</taxon>
    </lineage>
</organism>
<dbReference type="AlphaFoldDB" id="A0AAU9QMR2"/>